<feature type="region of interest" description="Disordered" evidence="1">
    <location>
        <begin position="1"/>
        <end position="46"/>
    </location>
</feature>
<feature type="compositionally biased region" description="Polar residues" evidence="1">
    <location>
        <begin position="1"/>
        <end position="19"/>
    </location>
</feature>
<evidence type="ECO:0000256" key="1">
    <source>
        <dbReference type="SAM" id="MobiDB-lite"/>
    </source>
</evidence>
<keyword evidence="3" id="KW-1185">Reference proteome</keyword>
<dbReference type="EMBL" id="LXQA011263414">
    <property type="protein sequence ID" value="MCI91126.1"/>
    <property type="molecule type" value="Genomic_DNA"/>
</dbReference>
<organism evidence="2 3">
    <name type="scientific">Trifolium medium</name>
    <dbReference type="NCBI Taxonomy" id="97028"/>
    <lineage>
        <taxon>Eukaryota</taxon>
        <taxon>Viridiplantae</taxon>
        <taxon>Streptophyta</taxon>
        <taxon>Embryophyta</taxon>
        <taxon>Tracheophyta</taxon>
        <taxon>Spermatophyta</taxon>
        <taxon>Magnoliopsida</taxon>
        <taxon>eudicotyledons</taxon>
        <taxon>Gunneridae</taxon>
        <taxon>Pentapetalae</taxon>
        <taxon>rosids</taxon>
        <taxon>fabids</taxon>
        <taxon>Fabales</taxon>
        <taxon>Fabaceae</taxon>
        <taxon>Papilionoideae</taxon>
        <taxon>50 kb inversion clade</taxon>
        <taxon>NPAAA clade</taxon>
        <taxon>Hologalegina</taxon>
        <taxon>IRL clade</taxon>
        <taxon>Trifolieae</taxon>
        <taxon>Trifolium</taxon>
    </lineage>
</organism>
<dbReference type="Proteomes" id="UP000265520">
    <property type="component" value="Unassembled WGS sequence"/>
</dbReference>
<evidence type="ECO:0000313" key="2">
    <source>
        <dbReference type="EMBL" id="MCI91126.1"/>
    </source>
</evidence>
<dbReference type="AlphaFoldDB" id="A0A392VS68"/>
<proteinExistence type="predicted"/>
<protein>
    <submittedName>
        <fullName evidence="2">Uncharacterized protein</fullName>
    </submittedName>
</protein>
<accession>A0A392VS68</accession>
<reference evidence="2 3" key="1">
    <citation type="journal article" date="2018" name="Front. Plant Sci.">
        <title>Red Clover (Trifolium pratense) and Zigzag Clover (T. medium) - A Picture of Genomic Similarities and Differences.</title>
        <authorList>
            <person name="Dluhosova J."/>
            <person name="Istvanek J."/>
            <person name="Nedelnik J."/>
            <person name="Repkova J."/>
        </authorList>
    </citation>
    <scope>NUCLEOTIDE SEQUENCE [LARGE SCALE GENOMIC DNA]</scope>
    <source>
        <strain evidence="3">cv. 10/8</strain>
        <tissue evidence="2">Leaf</tissue>
    </source>
</reference>
<comment type="caution">
    <text evidence="2">The sequence shown here is derived from an EMBL/GenBank/DDBJ whole genome shotgun (WGS) entry which is preliminary data.</text>
</comment>
<sequence length="46" mass="4877">MSANTQNPPEETIGNSSGGSKVDTLTEFRHSAKKVELPSFDGEDPA</sequence>
<feature type="non-terminal residue" evidence="2">
    <location>
        <position position="46"/>
    </location>
</feature>
<name>A0A392VS68_9FABA</name>
<evidence type="ECO:0000313" key="3">
    <source>
        <dbReference type="Proteomes" id="UP000265520"/>
    </source>
</evidence>
<feature type="compositionally biased region" description="Basic and acidic residues" evidence="1">
    <location>
        <begin position="24"/>
        <end position="36"/>
    </location>
</feature>